<sequence length="968" mass="99170">MSHHVSIRWRAASAATFAALVAGLLAAVAPSAAADDKAVGPGWNAIATAGGAEVTYTLPDTLPIIDDAPTLVVNGTPVPATESADGTTLSATVPLAVSDVDSVSFAWTSGETVIDKTSPEAVAERSAKAAPAASTAAAPSTAVLEAAAADGAEVGPYSYTVDDYDFGDQAIDLAAIGGIRGELTGRIYLPTAGGARPVVILLHGRHTSCSTLVSGTQNPNRWPCVGGQTEVPSYKGYDGTGETLASQGYAVVSISANAINANDNQLAADNGAEARGQLVLDTLSFLQKATEGKVVSFHDDALDRDMTLDDALDAPQADLGSTDPNTLDASGLIGRLDFSSIGLMGHSRGGEGVVSAVELNQALDKPFSIKSVLPLAPVDFGRMTVANTPMLLILPYCDGDVSNQQGQHFVDDSRYAFDQSVLISTVWVMGANHNFFNSVWTPGKYGYSTSDDWGATSTDSYCGPRSSTNQRLTADEQYDVGTSLMSAWFRLTLGGDDDLMSAFDGSTPQTPIPSVPTADVRTVGFAPTASRVDLEPFTTASATTTASGSASYVTCASAGGRTLPQDLPACATAISGVRSTSGMPHWTPASFAPNVPASPMGEFTWTSTSDAGLTVTLPGQQKNASKYDYLTFKTAPEENVVSGTDLVVTVKDTSGKSWSAPVSELNPLAVQRMPKSTSTTLNKIVLQQVSIPITSLTGVDTKKLASVTFSGGVGADGTESGGVYLSDLAYSSYSVGDTLATGTPWTMKKEPTINVDATFLEEGSGPSTKQVAVYLSKPSNHETSAWFSLVGSTASSAKAGLALQKVTFAKGETCKAIDIPTNGDTTASSSTLTTYKMSVSQNEGVIAGKSAVTFLTVREDDGMTGSATPAPAVGVQGDACAEALAKSQTFPLSVTTSKPALGSTVTVKATGYRAGEAVTFTVDDVASTVAADGSGAATSPVVVSTSRVAVTAVGAGSSRTSTATITAK</sequence>
<evidence type="ECO:0008006" key="4">
    <source>
        <dbReference type="Google" id="ProtNLM"/>
    </source>
</evidence>
<feature type="signal peptide" evidence="1">
    <location>
        <begin position="1"/>
        <end position="34"/>
    </location>
</feature>
<dbReference type="InterPro" id="IPR029058">
    <property type="entry name" value="AB_hydrolase_fold"/>
</dbReference>
<gene>
    <name evidence="2" type="ORF">ET495_08100</name>
</gene>
<organism evidence="2 3">
    <name type="scientific">Xylanimonas allomyrinae</name>
    <dbReference type="NCBI Taxonomy" id="2509459"/>
    <lineage>
        <taxon>Bacteria</taxon>
        <taxon>Bacillati</taxon>
        <taxon>Actinomycetota</taxon>
        <taxon>Actinomycetes</taxon>
        <taxon>Micrococcales</taxon>
        <taxon>Promicromonosporaceae</taxon>
        <taxon>Xylanimonas</taxon>
    </lineage>
</organism>
<evidence type="ECO:0000313" key="2">
    <source>
        <dbReference type="EMBL" id="QAY63208.1"/>
    </source>
</evidence>
<dbReference type="EMBL" id="CP035495">
    <property type="protein sequence ID" value="QAY63208.1"/>
    <property type="molecule type" value="Genomic_DNA"/>
</dbReference>
<dbReference type="InterPro" id="IPR038081">
    <property type="entry name" value="CalX-like_sf"/>
</dbReference>
<feature type="chain" id="PRO_5020975258" description="Bacterial Ig-like domain-containing protein" evidence="1">
    <location>
        <begin position="35"/>
        <end position="968"/>
    </location>
</feature>
<name>A0A4P6EYS0_9MICO</name>
<dbReference type="Proteomes" id="UP000291758">
    <property type="component" value="Chromosome"/>
</dbReference>
<dbReference type="RefSeq" id="WP_129204097.1">
    <property type="nucleotide sequence ID" value="NZ_CP035495.1"/>
</dbReference>
<dbReference type="SUPFAM" id="SSF53474">
    <property type="entry name" value="alpha/beta-Hydrolases"/>
    <property type="match status" value="1"/>
</dbReference>
<evidence type="ECO:0000256" key="1">
    <source>
        <dbReference type="SAM" id="SignalP"/>
    </source>
</evidence>
<protein>
    <recommendedName>
        <fullName evidence="4">Bacterial Ig-like domain-containing protein</fullName>
    </recommendedName>
</protein>
<keyword evidence="3" id="KW-1185">Reference proteome</keyword>
<evidence type="ECO:0000313" key="3">
    <source>
        <dbReference type="Proteomes" id="UP000291758"/>
    </source>
</evidence>
<accession>A0A4P6EYS0</accession>
<keyword evidence="1" id="KW-0732">Signal</keyword>
<proteinExistence type="predicted"/>
<dbReference type="SUPFAM" id="SSF141072">
    <property type="entry name" value="CalX-like"/>
    <property type="match status" value="1"/>
</dbReference>
<reference evidence="2 3" key="1">
    <citation type="submission" date="2019-01" db="EMBL/GenBank/DDBJ databases">
        <title>Genome sequencing of strain 2JSPR-7.</title>
        <authorList>
            <person name="Heo J."/>
            <person name="Kim S.-J."/>
            <person name="Kim J.-S."/>
            <person name="Hong S.-B."/>
            <person name="Kwon S.-W."/>
        </authorList>
    </citation>
    <scope>NUCLEOTIDE SEQUENCE [LARGE SCALE GENOMIC DNA]</scope>
    <source>
        <strain evidence="2 3">2JSPR-7</strain>
    </source>
</reference>
<dbReference type="Gene3D" id="3.40.50.1820">
    <property type="entry name" value="alpha/beta hydrolase"/>
    <property type="match status" value="1"/>
</dbReference>
<dbReference type="AlphaFoldDB" id="A0A4P6EYS0"/>
<dbReference type="KEGG" id="xyl:ET495_08100"/>
<dbReference type="OrthoDB" id="6646510at2"/>